<protein>
    <submittedName>
        <fullName evidence="2">VOC family virulence protein</fullName>
    </submittedName>
</protein>
<proteinExistence type="predicted"/>
<dbReference type="Gene3D" id="3.10.180.10">
    <property type="entry name" value="2,3-Dihydroxybiphenyl 1,2-Dioxygenase, domain 1"/>
    <property type="match status" value="1"/>
</dbReference>
<dbReference type="PANTHER" id="PTHR21366">
    <property type="entry name" value="GLYOXALASE FAMILY PROTEIN"/>
    <property type="match status" value="1"/>
</dbReference>
<dbReference type="Pfam" id="PF00903">
    <property type="entry name" value="Glyoxalase"/>
    <property type="match status" value="1"/>
</dbReference>
<sequence length="139" mass="15107">MHTANPINITVIDHVVIRANDMDRMIAFYSDVLGCRLERGPGEIGLAQMRAGRSLIDLVDSKGPLGLQGGGPPDHTAANMDHLCLCVDPWHVDTIEAHLDAHGIEREPVEMRYGATGMGPSIYLQDPEGNRVELKGSAR</sequence>
<dbReference type="PANTHER" id="PTHR21366:SF14">
    <property type="entry name" value="GLYOXALASE DOMAIN-CONTAINING PROTEIN 5"/>
    <property type="match status" value="1"/>
</dbReference>
<organism evidence="2 3">
    <name type="scientific">Pseudohalioglobus lutimaris</name>
    <dbReference type="NCBI Taxonomy" id="1737061"/>
    <lineage>
        <taxon>Bacteria</taxon>
        <taxon>Pseudomonadati</taxon>
        <taxon>Pseudomonadota</taxon>
        <taxon>Gammaproteobacteria</taxon>
        <taxon>Cellvibrionales</taxon>
        <taxon>Halieaceae</taxon>
        <taxon>Pseudohalioglobus</taxon>
    </lineage>
</organism>
<evidence type="ECO:0000313" key="2">
    <source>
        <dbReference type="EMBL" id="PLW67243.1"/>
    </source>
</evidence>
<dbReference type="InterPro" id="IPR037523">
    <property type="entry name" value="VOC_core"/>
</dbReference>
<accession>A0A2N5WYB9</accession>
<dbReference type="PROSITE" id="PS51819">
    <property type="entry name" value="VOC"/>
    <property type="match status" value="1"/>
</dbReference>
<gene>
    <name evidence="2" type="ORF">C0039_18105</name>
</gene>
<dbReference type="EMBL" id="PKUS01000033">
    <property type="protein sequence ID" value="PLW67243.1"/>
    <property type="molecule type" value="Genomic_DNA"/>
</dbReference>
<name>A0A2N5WYB9_9GAMM</name>
<dbReference type="InterPro" id="IPR050383">
    <property type="entry name" value="GlyoxalaseI/FosfomycinResist"/>
</dbReference>
<dbReference type="AlphaFoldDB" id="A0A2N5WYB9"/>
<evidence type="ECO:0000259" key="1">
    <source>
        <dbReference type="PROSITE" id="PS51819"/>
    </source>
</evidence>
<dbReference type="InterPro" id="IPR004360">
    <property type="entry name" value="Glyas_Fos-R_dOase_dom"/>
</dbReference>
<reference evidence="2 3" key="1">
    <citation type="submission" date="2018-01" db="EMBL/GenBank/DDBJ databases">
        <title>The draft genome sequence of Halioglobus lutimaris HF004.</title>
        <authorList>
            <person name="Du Z.-J."/>
            <person name="Shi M.-J."/>
        </authorList>
    </citation>
    <scope>NUCLEOTIDE SEQUENCE [LARGE SCALE GENOMIC DNA]</scope>
    <source>
        <strain evidence="2 3">HF004</strain>
    </source>
</reference>
<feature type="domain" description="VOC" evidence="1">
    <location>
        <begin position="11"/>
        <end position="137"/>
    </location>
</feature>
<dbReference type="SUPFAM" id="SSF54593">
    <property type="entry name" value="Glyoxalase/Bleomycin resistance protein/Dihydroxybiphenyl dioxygenase"/>
    <property type="match status" value="1"/>
</dbReference>
<dbReference type="Proteomes" id="UP000235005">
    <property type="component" value="Unassembled WGS sequence"/>
</dbReference>
<comment type="caution">
    <text evidence="2">The sequence shown here is derived from an EMBL/GenBank/DDBJ whole genome shotgun (WGS) entry which is preliminary data.</text>
</comment>
<dbReference type="OrthoDB" id="9812656at2"/>
<keyword evidence="3" id="KW-1185">Reference proteome</keyword>
<evidence type="ECO:0000313" key="3">
    <source>
        <dbReference type="Proteomes" id="UP000235005"/>
    </source>
</evidence>
<dbReference type="InterPro" id="IPR029068">
    <property type="entry name" value="Glyas_Bleomycin-R_OHBP_Dase"/>
</dbReference>
<dbReference type="RefSeq" id="WP_076001385.1">
    <property type="nucleotide sequence ID" value="NZ_PKUS01000033.1"/>
</dbReference>